<evidence type="ECO:0000256" key="1">
    <source>
        <dbReference type="SAM" id="MobiDB-lite"/>
    </source>
</evidence>
<comment type="caution">
    <text evidence="2">The sequence shown here is derived from an EMBL/GenBank/DDBJ whole genome shotgun (WGS) entry which is preliminary data.</text>
</comment>
<evidence type="ECO:0000313" key="2">
    <source>
        <dbReference type="EMBL" id="KAF5323060.1"/>
    </source>
</evidence>
<dbReference type="AlphaFoldDB" id="A0A8H5BGN6"/>
<protein>
    <submittedName>
        <fullName evidence="2">Uncharacterized protein</fullName>
    </submittedName>
</protein>
<sequence>MDECIAACCGMFSICCVTSSSAWCNTRTYGSGGCCGSRAGCCNSCCGESDDPFSDEAIARETDREQQEQQEKELQETTSNARQAPNGSNGYSTTDDGPPQLPQIQTEQPQAGLGMGFPQSATTTTAAT</sequence>
<feature type="compositionally biased region" description="Polar residues" evidence="1">
    <location>
        <begin position="77"/>
        <end position="95"/>
    </location>
</feature>
<evidence type="ECO:0000313" key="3">
    <source>
        <dbReference type="Proteomes" id="UP000541558"/>
    </source>
</evidence>
<feature type="region of interest" description="Disordered" evidence="1">
    <location>
        <begin position="56"/>
        <end position="128"/>
    </location>
</feature>
<proteinExistence type="predicted"/>
<keyword evidence="3" id="KW-1185">Reference proteome</keyword>
<gene>
    <name evidence="2" type="ORF">D9611_009292</name>
</gene>
<name>A0A8H5BGN6_9AGAR</name>
<accession>A0A8H5BGN6</accession>
<organism evidence="2 3">
    <name type="scientific">Ephemerocybe angulata</name>
    <dbReference type="NCBI Taxonomy" id="980116"/>
    <lineage>
        <taxon>Eukaryota</taxon>
        <taxon>Fungi</taxon>
        <taxon>Dikarya</taxon>
        <taxon>Basidiomycota</taxon>
        <taxon>Agaricomycotina</taxon>
        <taxon>Agaricomycetes</taxon>
        <taxon>Agaricomycetidae</taxon>
        <taxon>Agaricales</taxon>
        <taxon>Agaricineae</taxon>
        <taxon>Psathyrellaceae</taxon>
        <taxon>Ephemerocybe</taxon>
    </lineage>
</organism>
<reference evidence="2 3" key="1">
    <citation type="journal article" date="2020" name="ISME J.">
        <title>Uncovering the hidden diversity of litter-decomposition mechanisms in mushroom-forming fungi.</title>
        <authorList>
            <person name="Floudas D."/>
            <person name="Bentzer J."/>
            <person name="Ahren D."/>
            <person name="Johansson T."/>
            <person name="Persson P."/>
            <person name="Tunlid A."/>
        </authorList>
    </citation>
    <scope>NUCLEOTIDE SEQUENCE [LARGE SCALE GENOMIC DNA]</scope>
    <source>
        <strain evidence="2 3">CBS 175.51</strain>
    </source>
</reference>
<dbReference type="Proteomes" id="UP000541558">
    <property type="component" value="Unassembled WGS sequence"/>
</dbReference>
<feature type="compositionally biased region" description="Basic and acidic residues" evidence="1">
    <location>
        <begin position="57"/>
        <end position="75"/>
    </location>
</feature>
<feature type="compositionally biased region" description="Polar residues" evidence="1">
    <location>
        <begin position="119"/>
        <end position="128"/>
    </location>
</feature>
<dbReference type="EMBL" id="JAACJK010000167">
    <property type="protein sequence ID" value="KAF5323060.1"/>
    <property type="molecule type" value="Genomic_DNA"/>
</dbReference>